<organism evidence="7 8">
    <name type="scientific">Komarekiella delphini-convector SJRDD-AB1</name>
    <dbReference type="NCBI Taxonomy" id="2593771"/>
    <lineage>
        <taxon>Bacteria</taxon>
        <taxon>Bacillati</taxon>
        <taxon>Cyanobacteriota</taxon>
        <taxon>Cyanophyceae</taxon>
        <taxon>Nostocales</taxon>
        <taxon>Nostocaceae</taxon>
        <taxon>Komarekiella</taxon>
        <taxon>Komarekiella delphini-convector</taxon>
    </lineage>
</organism>
<dbReference type="RefSeq" id="WP_191760805.1">
    <property type="nucleotide sequence ID" value="NZ_VJXY01000044.1"/>
</dbReference>
<evidence type="ECO:0000256" key="4">
    <source>
        <dbReference type="ARBA" id="ARBA00023002"/>
    </source>
</evidence>
<dbReference type="InterPro" id="IPR036188">
    <property type="entry name" value="FAD/NAD-bd_sf"/>
</dbReference>
<dbReference type="PANTHER" id="PTHR46056:SF12">
    <property type="entry name" value="LONG-CHAIN-ALCOHOL OXIDASE"/>
    <property type="match status" value="1"/>
</dbReference>
<evidence type="ECO:0000256" key="2">
    <source>
        <dbReference type="ARBA" id="ARBA00022630"/>
    </source>
</evidence>
<dbReference type="EMBL" id="VJXY01000044">
    <property type="protein sequence ID" value="MBD6619611.1"/>
    <property type="molecule type" value="Genomic_DNA"/>
</dbReference>
<evidence type="ECO:0000256" key="1">
    <source>
        <dbReference type="ARBA" id="ARBA00010790"/>
    </source>
</evidence>
<dbReference type="InterPro" id="IPR000172">
    <property type="entry name" value="GMC_OxRdtase_N"/>
</dbReference>
<feature type="domain" description="Glucose-methanol-choline oxidoreductase N-terminal" evidence="5">
    <location>
        <begin position="80"/>
        <end position="304"/>
    </location>
</feature>
<evidence type="ECO:0000313" key="8">
    <source>
        <dbReference type="Proteomes" id="UP001165986"/>
    </source>
</evidence>
<accession>A0AA40T2A1</accession>
<dbReference type="GO" id="GO:0016614">
    <property type="term" value="F:oxidoreductase activity, acting on CH-OH group of donors"/>
    <property type="evidence" value="ECO:0007669"/>
    <property type="project" value="InterPro"/>
</dbReference>
<proteinExistence type="inferred from homology"/>
<dbReference type="AlphaFoldDB" id="A0AA40T2A1"/>
<keyword evidence="8" id="KW-1185">Reference proteome</keyword>
<dbReference type="PANTHER" id="PTHR46056">
    <property type="entry name" value="LONG-CHAIN-ALCOHOL OXIDASE"/>
    <property type="match status" value="1"/>
</dbReference>
<protein>
    <submittedName>
        <fullName evidence="7">GMC family oxidoreductase</fullName>
    </submittedName>
</protein>
<evidence type="ECO:0000256" key="3">
    <source>
        <dbReference type="ARBA" id="ARBA00022827"/>
    </source>
</evidence>
<keyword evidence="3" id="KW-0274">FAD</keyword>
<dbReference type="Pfam" id="PF05199">
    <property type="entry name" value="GMC_oxred_C"/>
    <property type="match status" value="1"/>
</dbReference>
<evidence type="ECO:0000259" key="5">
    <source>
        <dbReference type="Pfam" id="PF00732"/>
    </source>
</evidence>
<evidence type="ECO:0000313" key="7">
    <source>
        <dbReference type="EMBL" id="MBD6619611.1"/>
    </source>
</evidence>
<gene>
    <name evidence="7" type="ORF">FNW02_28275</name>
</gene>
<dbReference type="Pfam" id="PF00732">
    <property type="entry name" value="GMC_oxred_N"/>
    <property type="match status" value="1"/>
</dbReference>
<dbReference type="Gene3D" id="3.50.50.60">
    <property type="entry name" value="FAD/NAD(P)-binding domain"/>
    <property type="match status" value="2"/>
</dbReference>
<keyword evidence="2" id="KW-0285">Flavoprotein</keyword>
<dbReference type="InterPro" id="IPR007867">
    <property type="entry name" value="GMC_OxRtase_C"/>
</dbReference>
<comment type="similarity">
    <text evidence="1">Belongs to the GMC oxidoreductase family.</text>
</comment>
<dbReference type="GO" id="GO:0050660">
    <property type="term" value="F:flavin adenine dinucleotide binding"/>
    <property type="evidence" value="ECO:0007669"/>
    <property type="project" value="InterPro"/>
</dbReference>
<comment type="caution">
    <text evidence="7">The sequence shown here is derived from an EMBL/GenBank/DDBJ whole genome shotgun (WGS) entry which is preliminary data.</text>
</comment>
<feature type="domain" description="Glucose-methanol-choline oxidoreductase C-terminal" evidence="6">
    <location>
        <begin position="440"/>
        <end position="500"/>
    </location>
</feature>
<dbReference type="Proteomes" id="UP001165986">
    <property type="component" value="Unassembled WGS sequence"/>
</dbReference>
<dbReference type="SUPFAM" id="SSF51905">
    <property type="entry name" value="FAD/NAD(P)-binding domain"/>
    <property type="match status" value="1"/>
</dbReference>
<reference evidence="7" key="1">
    <citation type="submission" date="2019-07" db="EMBL/GenBank/DDBJ databases">
        <title>Toxilogical consequences of a new and cryptic species of cyanobacteria (Komarekiella delphini-convector) recovered from the epidermis of a bottlenose dolphin and 1500 ft. in the air.</title>
        <authorList>
            <person name="Brown A.O."/>
            <person name="Dvorak P."/>
            <person name="Villanueva C.D."/>
            <person name="Foss A.J."/>
            <person name="Garvey A.D."/>
            <person name="Gibson Q.A."/>
            <person name="Johansen J.R."/>
            <person name="Casamatta D.A."/>
        </authorList>
    </citation>
    <scope>NUCLEOTIDE SEQUENCE</scope>
    <source>
        <strain evidence="7">SJRDD-AB1</strain>
    </source>
</reference>
<keyword evidence="4" id="KW-0560">Oxidoreductase</keyword>
<name>A0AA40T2A1_9NOST</name>
<sequence length="512" mass="57448">MVTEHYDVIIIGTGAGGGTLANVLAPSGKKILVLERGTFLLKEKANWDSKEVIQKDRYRTSEVWYDKRGKVIHPLTHYFVGGNTKFYGSALYRFRERDFEKVIHKDGISPEWPLKYQDFAPYYTQAERLYEVHGQRGFDPTEPPSNEDYPFPPISHEPYIQQINYALKDKGFHPSYQPLGIKLNEVNRFLSACIRCDTCDGFPCLINAKADADVNGVRPVMVYPNLTLLTEAKVLRLHTSASGREVTKVEAEIAGNCQTFSGNIVVVACGAINSAVLLLKSANDQHPDGLANSSNLVGRNYMAHKIGAIVVLNIKPNPIIYPKTLAINDFYWGEKDFDYPMGHVQSLGNISKERAAINGPPLPSAIYEAVTNRALGWFLMTEDLPDLNNRVRVKDQKIFLDYTNNNEEAFNRLIKRWKHVLKSIESDKKIGLSSLYITTKMSLKDVGHQCGTCLFGEDSKTSVLDINCRTHDVDNLYVVDGSFFPSSAALNPTLTIMANALRVGEHLLERLR</sequence>
<evidence type="ECO:0000259" key="6">
    <source>
        <dbReference type="Pfam" id="PF05199"/>
    </source>
</evidence>